<evidence type="ECO:0000256" key="2">
    <source>
        <dbReference type="ARBA" id="ARBA00022819"/>
    </source>
</evidence>
<dbReference type="PANTHER" id="PTHR33077">
    <property type="entry name" value="PROTEIN TIFY 4A-RELATED-RELATED"/>
    <property type="match status" value="1"/>
</dbReference>
<accession>A0A835QIB7</accession>
<evidence type="ECO:0000256" key="4">
    <source>
        <dbReference type="RuleBase" id="RU369065"/>
    </source>
</evidence>
<keyword evidence="2 4" id="KW-1184">Jasmonic acid signaling pathway</keyword>
<reference evidence="6 7" key="1">
    <citation type="journal article" date="2020" name="Nat. Food">
        <title>A phased Vanilla planifolia genome enables genetic improvement of flavour and production.</title>
        <authorList>
            <person name="Hasing T."/>
            <person name="Tang H."/>
            <person name="Brym M."/>
            <person name="Khazi F."/>
            <person name="Huang T."/>
            <person name="Chambers A.H."/>
        </authorList>
    </citation>
    <scope>NUCLEOTIDE SEQUENCE [LARGE SCALE GENOMIC DNA]</scope>
    <source>
        <tissue evidence="6">Leaf</tissue>
    </source>
</reference>
<comment type="domain">
    <text evidence="4">The jas domain is required for interaction with COI1.</text>
</comment>
<comment type="subcellular location">
    <subcellularLocation>
        <location evidence="4">Nucleus</location>
    </subcellularLocation>
</comment>
<dbReference type="EMBL" id="JADCNL010000007">
    <property type="protein sequence ID" value="KAG0473810.1"/>
    <property type="molecule type" value="Genomic_DNA"/>
</dbReference>
<comment type="similarity">
    <text evidence="1 4">Belongs to the TIFY/JAZ family.</text>
</comment>
<evidence type="ECO:0000256" key="1">
    <source>
        <dbReference type="ARBA" id="ARBA00008614"/>
    </source>
</evidence>
<sequence length="132" mass="14708">MDFNGVVNKPEELELRLGSERQGSWSSSSSVATVEDSRCCPQQMTIFYNGRVCVSDVTDCQARAIIDGAKKAVDIVEEDFSFPVAAEGRLLIPGLSMKRSLRSFLQKRKERVADDSRPYARRPTLQLFSTSA</sequence>
<evidence type="ECO:0000256" key="3">
    <source>
        <dbReference type="ARBA" id="ARBA00022843"/>
    </source>
</evidence>
<keyword evidence="3" id="KW-0832">Ubl conjugation</keyword>
<dbReference type="GO" id="GO:0031347">
    <property type="term" value="P:regulation of defense response"/>
    <property type="evidence" value="ECO:0007669"/>
    <property type="project" value="UniProtKB-UniRule"/>
</dbReference>
<organism evidence="6 7">
    <name type="scientific">Vanilla planifolia</name>
    <name type="common">Vanilla</name>
    <dbReference type="NCBI Taxonomy" id="51239"/>
    <lineage>
        <taxon>Eukaryota</taxon>
        <taxon>Viridiplantae</taxon>
        <taxon>Streptophyta</taxon>
        <taxon>Embryophyta</taxon>
        <taxon>Tracheophyta</taxon>
        <taxon>Spermatophyta</taxon>
        <taxon>Magnoliopsida</taxon>
        <taxon>Liliopsida</taxon>
        <taxon>Asparagales</taxon>
        <taxon>Orchidaceae</taxon>
        <taxon>Vanilloideae</taxon>
        <taxon>Vanilleae</taxon>
        <taxon>Vanilla</taxon>
    </lineage>
</organism>
<keyword evidence="4" id="KW-0539">Nucleus</keyword>
<comment type="function">
    <text evidence="4">Repressor of jasmonate responses.</text>
</comment>
<dbReference type="Proteomes" id="UP000636800">
    <property type="component" value="Chromosome 7"/>
</dbReference>
<dbReference type="Pfam" id="PF09425">
    <property type="entry name" value="Jas_motif"/>
    <property type="match status" value="1"/>
</dbReference>
<dbReference type="Pfam" id="PF06200">
    <property type="entry name" value="tify"/>
    <property type="match status" value="1"/>
</dbReference>
<feature type="domain" description="Tify" evidence="5">
    <location>
        <begin position="37"/>
        <end position="71"/>
    </location>
</feature>
<dbReference type="GO" id="GO:0005634">
    <property type="term" value="C:nucleus"/>
    <property type="evidence" value="ECO:0007669"/>
    <property type="project" value="UniProtKB-SubCell"/>
</dbReference>
<dbReference type="GO" id="GO:2000022">
    <property type="term" value="P:regulation of jasmonic acid mediated signaling pathway"/>
    <property type="evidence" value="ECO:0007669"/>
    <property type="project" value="UniProtKB-UniRule"/>
</dbReference>
<proteinExistence type="inferred from homology"/>
<evidence type="ECO:0000313" key="6">
    <source>
        <dbReference type="EMBL" id="KAG0473810.1"/>
    </source>
</evidence>
<comment type="caution">
    <text evidence="6">The sequence shown here is derived from an EMBL/GenBank/DDBJ whole genome shotgun (WGS) entry which is preliminary data.</text>
</comment>
<dbReference type="AlphaFoldDB" id="A0A835QIB7"/>
<dbReference type="InterPro" id="IPR040390">
    <property type="entry name" value="TIFY/JAZ"/>
</dbReference>
<evidence type="ECO:0000259" key="5">
    <source>
        <dbReference type="PROSITE" id="PS51320"/>
    </source>
</evidence>
<dbReference type="GO" id="GO:0009611">
    <property type="term" value="P:response to wounding"/>
    <property type="evidence" value="ECO:0007669"/>
    <property type="project" value="UniProtKB-UniRule"/>
</dbReference>
<dbReference type="InterPro" id="IPR018467">
    <property type="entry name" value="CCT_CS"/>
</dbReference>
<protein>
    <recommendedName>
        <fullName evidence="4">Protein TIFY</fullName>
    </recommendedName>
    <alternativeName>
        <fullName evidence="4">Jasmonate ZIM domain-containing protein</fullName>
    </alternativeName>
</protein>
<dbReference type="SMART" id="SM00979">
    <property type="entry name" value="TIFY"/>
    <property type="match status" value="1"/>
</dbReference>
<name>A0A835QIB7_VANPL</name>
<dbReference type="OrthoDB" id="1925036at2759"/>
<dbReference type="InterPro" id="IPR010399">
    <property type="entry name" value="Tify_dom"/>
</dbReference>
<keyword evidence="7" id="KW-1185">Reference proteome</keyword>
<dbReference type="PROSITE" id="PS51320">
    <property type="entry name" value="TIFY"/>
    <property type="match status" value="1"/>
</dbReference>
<evidence type="ECO:0000313" key="7">
    <source>
        <dbReference type="Proteomes" id="UP000636800"/>
    </source>
</evidence>
<dbReference type="PANTHER" id="PTHR33077:SF17">
    <property type="entry name" value="PROTEIN TIFY 5B"/>
    <property type="match status" value="1"/>
</dbReference>
<gene>
    <name evidence="6" type="ORF">HPP92_015667</name>
</gene>